<keyword evidence="2" id="KW-0677">Repeat</keyword>
<evidence type="ECO:0000313" key="9">
    <source>
        <dbReference type="Proteomes" id="UP000215914"/>
    </source>
</evidence>
<dbReference type="GO" id="GO:0000398">
    <property type="term" value="P:mRNA splicing, via spliceosome"/>
    <property type="evidence" value="ECO:0007669"/>
    <property type="project" value="InterPro"/>
</dbReference>
<evidence type="ECO:0000313" key="8">
    <source>
        <dbReference type="EMBL" id="KAF5792303.1"/>
    </source>
</evidence>
<evidence type="ECO:0000256" key="2">
    <source>
        <dbReference type="ARBA" id="ARBA00022737"/>
    </source>
</evidence>
<dbReference type="GO" id="GO:0003723">
    <property type="term" value="F:RNA binding"/>
    <property type="evidence" value="ECO:0007669"/>
    <property type="project" value="InterPro"/>
</dbReference>
<dbReference type="Pfam" id="PF00642">
    <property type="entry name" value="zf-CCCH"/>
    <property type="match status" value="1"/>
</dbReference>
<feature type="domain" description="C3H1-type" evidence="7">
    <location>
        <begin position="1"/>
        <end position="22"/>
    </location>
</feature>
<dbReference type="PROSITE" id="PS50103">
    <property type="entry name" value="ZF_C3H1"/>
    <property type="match status" value="1"/>
</dbReference>
<organism evidence="8 9">
    <name type="scientific">Helianthus annuus</name>
    <name type="common">Common sunflower</name>
    <dbReference type="NCBI Taxonomy" id="4232"/>
    <lineage>
        <taxon>Eukaryota</taxon>
        <taxon>Viridiplantae</taxon>
        <taxon>Streptophyta</taxon>
        <taxon>Embryophyta</taxon>
        <taxon>Tracheophyta</taxon>
        <taxon>Spermatophyta</taxon>
        <taxon>Magnoliopsida</taxon>
        <taxon>eudicotyledons</taxon>
        <taxon>Gunneridae</taxon>
        <taxon>Pentapetalae</taxon>
        <taxon>asterids</taxon>
        <taxon>campanulids</taxon>
        <taxon>Asterales</taxon>
        <taxon>Asteraceae</taxon>
        <taxon>Asteroideae</taxon>
        <taxon>Heliantheae alliance</taxon>
        <taxon>Heliantheae</taxon>
        <taxon>Helianthus</taxon>
    </lineage>
</organism>
<keyword evidence="3 5" id="KW-0863">Zinc-finger</keyword>
<dbReference type="EMBL" id="MNCJ02000324">
    <property type="protein sequence ID" value="KAF5792303.1"/>
    <property type="molecule type" value="Genomic_DNA"/>
</dbReference>
<keyword evidence="9" id="KW-1185">Reference proteome</keyword>
<evidence type="ECO:0000256" key="4">
    <source>
        <dbReference type="ARBA" id="ARBA00022833"/>
    </source>
</evidence>
<evidence type="ECO:0000256" key="3">
    <source>
        <dbReference type="ARBA" id="ARBA00022771"/>
    </source>
</evidence>
<keyword evidence="1 5" id="KW-0479">Metal-binding</keyword>
<reference evidence="8" key="1">
    <citation type="journal article" date="2017" name="Nature">
        <title>The sunflower genome provides insights into oil metabolism, flowering and Asterid evolution.</title>
        <authorList>
            <person name="Badouin H."/>
            <person name="Gouzy J."/>
            <person name="Grassa C.J."/>
            <person name="Murat F."/>
            <person name="Staton S.E."/>
            <person name="Cottret L."/>
            <person name="Lelandais-Briere C."/>
            <person name="Owens G.L."/>
            <person name="Carrere S."/>
            <person name="Mayjonade B."/>
            <person name="Legrand L."/>
            <person name="Gill N."/>
            <person name="Kane N.C."/>
            <person name="Bowers J.E."/>
            <person name="Hubner S."/>
            <person name="Bellec A."/>
            <person name="Berard A."/>
            <person name="Berges H."/>
            <person name="Blanchet N."/>
            <person name="Boniface M.C."/>
            <person name="Brunel D."/>
            <person name="Catrice O."/>
            <person name="Chaidir N."/>
            <person name="Claudel C."/>
            <person name="Donnadieu C."/>
            <person name="Faraut T."/>
            <person name="Fievet G."/>
            <person name="Helmstetter N."/>
            <person name="King M."/>
            <person name="Knapp S.J."/>
            <person name="Lai Z."/>
            <person name="Le Paslier M.C."/>
            <person name="Lippi Y."/>
            <person name="Lorenzon L."/>
            <person name="Mandel J.R."/>
            <person name="Marage G."/>
            <person name="Marchand G."/>
            <person name="Marquand E."/>
            <person name="Bret-Mestries E."/>
            <person name="Morien E."/>
            <person name="Nambeesan S."/>
            <person name="Nguyen T."/>
            <person name="Pegot-Espagnet P."/>
            <person name="Pouilly N."/>
            <person name="Raftis F."/>
            <person name="Sallet E."/>
            <person name="Schiex T."/>
            <person name="Thomas J."/>
            <person name="Vandecasteele C."/>
            <person name="Vares D."/>
            <person name="Vear F."/>
            <person name="Vautrin S."/>
            <person name="Crespi M."/>
            <person name="Mangin B."/>
            <person name="Burke J.M."/>
            <person name="Salse J."/>
            <person name="Munos S."/>
            <person name="Vincourt P."/>
            <person name="Rieseberg L.H."/>
            <person name="Langlade N.B."/>
        </authorList>
    </citation>
    <scope>NUCLEOTIDE SEQUENCE</scope>
    <source>
        <tissue evidence="8">Leaves</tissue>
    </source>
</reference>
<comment type="caution">
    <text evidence="8">The sequence shown here is derived from an EMBL/GenBank/DDBJ whole genome shotgun (WGS) entry which is preliminary data.</text>
</comment>
<keyword evidence="6" id="KW-1133">Transmembrane helix</keyword>
<reference evidence="8" key="2">
    <citation type="submission" date="2020-06" db="EMBL/GenBank/DDBJ databases">
        <title>Helianthus annuus Genome sequencing and assembly Release 2.</title>
        <authorList>
            <person name="Gouzy J."/>
            <person name="Langlade N."/>
            <person name="Munos S."/>
        </authorList>
    </citation>
    <scope>NUCLEOTIDE SEQUENCE</scope>
    <source>
        <tissue evidence="8">Leaves</tissue>
    </source>
</reference>
<name>A0A9K3I8A8_HELAN</name>
<dbReference type="InterPro" id="IPR009145">
    <property type="entry name" value="U2AF_small"/>
</dbReference>
<evidence type="ECO:0000256" key="1">
    <source>
        <dbReference type="ARBA" id="ARBA00022723"/>
    </source>
</evidence>
<proteinExistence type="predicted"/>
<keyword evidence="6" id="KW-0472">Membrane</keyword>
<evidence type="ECO:0000256" key="5">
    <source>
        <dbReference type="PROSITE-ProRule" id="PRU00723"/>
    </source>
</evidence>
<dbReference type="PANTHER" id="PTHR12620">
    <property type="entry name" value="U2 SNRNP AUXILIARY FACTOR, SMALL SUBUNIT"/>
    <property type="match status" value="1"/>
</dbReference>
<evidence type="ECO:0000256" key="6">
    <source>
        <dbReference type="SAM" id="Phobius"/>
    </source>
</evidence>
<sequence>MLYFKNGTCRHGDRCSRLHSKPSISPLLFSNMYQRLGYVTPDVDPWGQPLDTRIKFRIILSFFLPYFNFYICLDVDVCLICEFWFWDTLKVLLMQFVLELLR</sequence>
<evidence type="ECO:0000259" key="7">
    <source>
        <dbReference type="PROSITE" id="PS50103"/>
    </source>
</evidence>
<dbReference type="AlphaFoldDB" id="A0A9K3I8A8"/>
<dbReference type="GO" id="GO:0008270">
    <property type="term" value="F:zinc ion binding"/>
    <property type="evidence" value="ECO:0007669"/>
    <property type="project" value="UniProtKB-KW"/>
</dbReference>
<dbReference type="InterPro" id="IPR000571">
    <property type="entry name" value="Znf_CCCH"/>
</dbReference>
<keyword evidence="6" id="KW-0812">Transmembrane</keyword>
<feature type="transmembrane region" description="Helical" evidence="6">
    <location>
        <begin position="63"/>
        <end position="86"/>
    </location>
</feature>
<dbReference type="GO" id="GO:0089701">
    <property type="term" value="C:U2AF complex"/>
    <property type="evidence" value="ECO:0007669"/>
    <property type="project" value="InterPro"/>
</dbReference>
<accession>A0A9K3I8A8</accession>
<gene>
    <name evidence="8" type="ORF">HanXRQr2_Chr09g0404471</name>
</gene>
<protein>
    <submittedName>
        <fullName evidence="8">Transcription factor C3H family</fullName>
    </submittedName>
</protein>
<dbReference type="Gramene" id="mRNA:HanXRQr2_Chr09g0404471">
    <property type="protein sequence ID" value="mRNA:HanXRQr2_Chr09g0404471"/>
    <property type="gene ID" value="HanXRQr2_Chr09g0404471"/>
</dbReference>
<dbReference type="Proteomes" id="UP000215914">
    <property type="component" value="Unassembled WGS sequence"/>
</dbReference>
<keyword evidence="4 5" id="KW-0862">Zinc</keyword>
<feature type="zinc finger region" description="C3H1-type" evidence="5">
    <location>
        <begin position="1"/>
        <end position="22"/>
    </location>
</feature>